<dbReference type="EMBL" id="JAPZBU010000006">
    <property type="protein sequence ID" value="KAJ5397072.1"/>
    <property type="molecule type" value="Genomic_DNA"/>
</dbReference>
<dbReference type="AlphaFoldDB" id="A0A9W9W224"/>
<evidence type="ECO:0000313" key="3">
    <source>
        <dbReference type="Proteomes" id="UP001147747"/>
    </source>
</evidence>
<protein>
    <submittedName>
        <fullName evidence="2">Uncharacterized protein</fullName>
    </submittedName>
</protein>
<comment type="caution">
    <text evidence="2">The sequence shown here is derived from an EMBL/GenBank/DDBJ whole genome shotgun (WGS) entry which is preliminary data.</text>
</comment>
<organism evidence="2 3">
    <name type="scientific">Penicillium cosmopolitanum</name>
    <dbReference type="NCBI Taxonomy" id="1131564"/>
    <lineage>
        <taxon>Eukaryota</taxon>
        <taxon>Fungi</taxon>
        <taxon>Dikarya</taxon>
        <taxon>Ascomycota</taxon>
        <taxon>Pezizomycotina</taxon>
        <taxon>Eurotiomycetes</taxon>
        <taxon>Eurotiomycetidae</taxon>
        <taxon>Eurotiales</taxon>
        <taxon>Aspergillaceae</taxon>
        <taxon>Penicillium</taxon>
    </lineage>
</organism>
<dbReference type="Proteomes" id="UP001147747">
    <property type="component" value="Unassembled WGS sequence"/>
</dbReference>
<reference evidence="2" key="1">
    <citation type="submission" date="2022-12" db="EMBL/GenBank/DDBJ databases">
        <authorList>
            <person name="Petersen C."/>
        </authorList>
    </citation>
    <scope>NUCLEOTIDE SEQUENCE</scope>
    <source>
        <strain evidence="2">IBT 29677</strain>
    </source>
</reference>
<feature type="region of interest" description="Disordered" evidence="1">
    <location>
        <begin position="1"/>
        <end position="44"/>
    </location>
</feature>
<sequence>MAVTKEGGSKAATTEAHKPKPADPSPADGEEDEENPSTKESPQFKKLASGDFDFEIQCQYGTLNSLKEAVIHDLSDWHERSFQYPPASVHSIATRRQQFACSRYYDEQGNEFQKSVFHITARSQIPGDQWPVRKYALLVLHEEGKTGEPIIFTKGVPLALAEGSGRLSLGYVWDAQEEQFDADPFAIRVYIPEKMADAAKGDNFDPSFFDISETQQRSNYQELESRARGRLRVREASQLSSKVKSEFPQVEMRRPAKRLKTEEETFIWNDASTGRPGEMPQFLGSARVRLLSEESDHARVFSLDGCDIKSLFGKAREFFGVKDPEKEISLVCRAPGLGSRRYIGEDCADEFSLLCHDVRKLSIAERGSIEITIKPAAPERIQKSG</sequence>
<proteinExistence type="predicted"/>
<evidence type="ECO:0000313" key="2">
    <source>
        <dbReference type="EMBL" id="KAJ5397072.1"/>
    </source>
</evidence>
<dbReference type="RefSeq" id="XP_056489124.1">
    <property type="nucleotide sequence ID" value="XM_056629822.1"/>
</dbReference>
<accession>A0A9W9W224</accession>
<dbReference type="OrthoDB" id="4450707at2759"/>
<dbReference type="GeneID" id="81368802"/>
<evidence type="ECO:0000256" key="1">
    <source>
        <dbReference type="SAM" id="MobiDB-lite"/>
    </source>
</evidence>
<name>A0A9W9W224_9EURO</name>
<reference evidence="2" key="2">
    <citation type="journal article" date="2023" name="IMA Fungus">
        <title>Comparative genomic study of the Penicillium genus elucidates a diverse pangenome and 15 lateral gene transfer events.</title>
        <authorList>
            <person name="Petersen C."/>
            <person name="Sorensen T."/>
            <person name="Nielsen M.R."/>
            <person name="Sondergaard T.E."/>
            <person name="Sorensen J.L."/>
            <person name="Fitzpatrick D.A."/>
            <person name="Frisvad J.C."/>
            <person name="Nielsen K.L."/>
        </authorList>
    </citation>
    <scope>NUCLEOTIDE SEQUENCE</scope>
    <source>
        <strain evidence="2">IBT 29677</strain>
    </source>
</reference>
<gene>
    <name evidence="2" type="ORF">N7509_005185</name>
</gene>
<keyword evidence="3" id="KW-1185">Reference proteome</keyword>